<dbReference type="EMBL" id="JBBNAE010000010">
    <property type="protein sequence ID" value="KAK9091334.1"/>
    <property type="molecule type" value="Genomic_DNA"/>
</dbReference>
<keyword evidence="3" id="KW-1185">Reference proteome</keyword>
<evidence type="ECO:0000313" key="2">
    <source>
        <dbReference type="EMBL" id="KAK9091334.1"/>
    </source>
</evidence>
<dbReference type="AlphaFoldDB" id="A0AAP0HLJ9"/>
<sequence length="342" mass="38289">MVCEMLCRKPQQEEDPAPAAENPSNNGTVSLGSRLLIVLSLYYCLYTAILFLPNRRNHEGDNDSTDIRDVERGRVVAIPAEGSDGHQFQSVLSVVARVVGEIVIGWQLAAAQALSGRDSERGINGKHNIPPNHQSVGLLVVGTWTVPTVIEFLVPHHPPHRVASGAGQAGIQDTVPASAGRGGDLFSKFSPRGKLCRPTSRPVEFPVPHWSRHISMKDRLLVESPASLIETLRDLREMKLEVPLEPRLMAGKAAKSVAKAIGEYQYPWKYKDELSKGVWGYWELGAWKLPLGISARRRARLRKEVLLAGQNWPYDPPRKEMKAKRKWHKWEKKMKAEDLKEE</sequence>
<feature type="compositionally biased region" description="Basic and acidic residues" evidence="1">
    <location>
        <begin position="1"/>
        <end position="12"/>
    </location>
</feature>
<gene>
    <name evidence="2" type="ORF">Sjap_024511</name>
</gene>
<proteinExistence type="predicted"/>
<dbReference type="PANTHER" id="PTHR36781">
    <property type="entry name" value="OS05G0114600 PROTEIN"/>
    <property type="match status" value="1"/>
</dbReference>
<reference evidence="2 3" key="1">
    <citation type="submission" date="2024-01" db="EMBL/GenBank/DDBJ databases">
        <title>Genome assemblies of Stephania.</title>
        <authorList>
            <person name="Yang L."/>
        </authorList>
    </citation>
    <scope>NUCLEOTIDE SEQUENCE [LARGE SCALE GENOMIC DNA]</scope>
    <source>
        <strain evidence="2">QJT</strain>
        <tissue evidence="2">Leaf</tissue>
    </source>
</reference>
<name>A0AAP0HLJ9_9MAGN</name>
<organism evidence="2 3">
    <name type="scientific">Stephania japonica</name>
    <dbReference type="NCBI Taxonomy" id="461633"/>
    <lineage>
        <taxon>Eukaryota</taxon>
        <taxon>Viridiplantae</taxon>
        <taxon>Streptophyta</taxon>
        <taxon>Embryophyta</taxon>
        <taxon>Tracheophyta</taxon>
        <taxon>Spermatophyta</taxon>
        <taxon>Magnoliopsida</taxon>
        <taxon>Ranunculales</taxon>
        <taxon>Menispermaceae</taxon>
        <taxon>Menispermoideae</taxon>
        <taxon>Cissampelideae</taxon>
        <taxon>Stephania</taxon>
    </lineage>
</organism>
<evidence type="ECO:0000256" key="1">
    <source>
        <dbReference type="SAM" id="MobiDB-lite"/>
    </source>
</evidence>
<comment type="caution">
    <text evidence="2">The sequence shown here is derived from an EMBL/GenBank/DDBJ whole genome shotgun (WGS) entry which is preliminary data.</text>
</comment>
<accession>A0AAP0HLJ9</accession>
<protein>
    <submittedName>
        <fullName evidence="2">Uncharacterized protein</fullName>
    </submittedName>
</protein>
<feature type="region of interest" description="Disordered" evidence="1">
    <location>
        <begin position="1"/>
        <end position="25"/>
    </location>
</feature>
<evidence type="ECO:0000313" key="3">
    <source>
        <dbReference type="Proteomes" id="UP001417504"/>
    </source>
</evidence>
<dbReference type="PANTHER" id="PTHR36781:SF1">
    <property type="entry name" value="OS05G0114600 PROTEIN"/>
    <property type="match status" value="1"/>
</dbReference>
<dbReference type="Proteomes" id="UP001417504">
    <property type="component" value="Unassembled WGS sequence"/>
</dbReference>